<dbReference type="InterPro" id="IPR036271">
    <property type="entry name" value="Tet_transcr_reg_TetR-rel_C_sf"/>
</dbReference>
<dbReference type="GO" id="GO:0000976">
    <property type="term" value="F:transcription cis-regulatory region binding"/>
    <property type="evidence" value="ECO:0007669"/>
    <property type="project" value="TreeGrafter"/>
</dbReference>
<dbReference type="InterPro" id="IPR009057">
    <property type="entry name" value="Homeodomain-like_sf"/>
</dbReference>
<dbReference type="PROSITE" id="PS01081">
    <property type="entry name" value="HTH_TETR_1"/>
    <property type="match status" value="1"/>
</dbReference>
<dbReference type="PRINTS" id="PR00455">
    <property type="entry name" value="HTHTETR"/>
</dbReference>
<dbReference type="SUPFAM" id="SSF48498">
    <property type="entry name" value="Tetracyclin repressor-like, C-terminal domain"/>
    <property type="match status" value="1"/>
</dbReference>
<dbReference type="InterPro" id="IPR023772">
    <property type="entry name" value="DNA-bd_HTH_TetR-type_CS"/>
</dbReference>
<sequence>MHVRTNEEGSSEAGGTFAGRARRDQIERSAAEVLAEVGYAAASVARIAEHAGVSKGVITYHFASKDEILRRVALRLFRECAAHIAANTSGATTPAERLRAAISAELEFFSSRRVEFRAMAEVMANHRDTRFAREFDHVSATESEALAELLAEGQTRGDFRPFDVGEVAHLILAAKNAVLDRWAAEETSDLASATATLLDFVTSAVSAR</sequence>
<feature type="DNA-binding region" description="H-T-H motif" evidence="4">
    <location>
        <begin position="43"/>
        <end position="62"/>
    </location>
</feature>
<reference evidence="8" key="1">
    <citation type="submission" date="2019-09" db="EMBL/GenBank/DDBJ databases">
        <title>Mumia zhuanghuii sp. nov. isolated from the intestinal contents of plateau pika (Ochotona curzoniae) in the Qinghai-Tibet plateau of China.</title>
        <authorList>
            <person name="Tian Z."/>
        </authorList>
    </citation>
    <scope>NUCLEOTIDE SEQUENCE [LARGE SCALE GENOMIC DNA]</scope>
    <source>
        <strain evidence="8">L-031</strain>
    </source>
</reference>
<accession>A0A5J6L7M3</accession>
<evidence type="ECO:0000259" key="6">
    <source>
        <dbReference type="PROSITE" id="PS50977"/>
    </source>
</evidence>
<evidence type="ECO:0000256" key="4">
    <source>
        <dbReference type="PROSITE-ProRule" id="PRU00335"/>
    </source>
</evidence>
<evidence type="ECO:0000256" key="1">
    <source>
        <dbReference type="ARBA" id="ARBA00023015"/>
    </source>
</evidence>
<name>A0A5J6L7M3_9MICO</name>
<keyword evidence="1" id="KW-0805">Transcription regulation</keyword>
<feature type="domain" description="HTH tetR-type" evidence="6">
    <location>
        <begin position="20"/>
        <end position="80"/>
    </location>
</feature>
<dbReference type="Gene3D" id="1.10.10.60">
    <property type="entry name" value="Homeodomain-like"/>
    <property type="match status" value="1"/>
</dbReference>
<evidence type="ECO:0000256" key="3">
    <source>
        <dbReference type="ARBA" id="ARBA00023163"/>
    </source>
</evidence>
<organism evidence="7 8">
    <name type="scientific">Microbacterium lushaniae</name>
    <dbReference type="NCBI Taxonomy" id="2614639"/>
    <lineage>
        <taxon>Bacteria</taxon>
        <taxon>Bacillati</taxon>
        <taxon>Actinomycetota</taxon>
        <taxon>Actinomycetes</taxon>
        <taxon>Micrococcales</taxon>
        <taxon>Microbacteriaceae</taxon>
        <taxon>Microbacterium</taxon>
    </lineage>
</organism>
<keyword evidence="8" id="KW-1185">Reference proteome</keyword>
<dbReference type="InterPro" id="IPR050109">
    <property type="entry name" value="HTH-type_TetR-like_transc_reg"/>
</dbReference>
<evidence type="ECO:0000313" key="7">
    <source>
        <dbReference type="EMBL" id="QEW04448.1"/>
    </source>
</evidence>
<feature type="region of interest" description="Disordered" evidence="5">
    <location>
        <begin position="1"/>
        <end position="21"/>
    </location>
</feature>
<dbReference type="EMBL" id="CP044232">
    <property type="protein sequence ID" value="QEW04448.1"/>
    <property type="molecule type" value="Genomic_DNA"/>
</dbReference>
<proteinExistence type="predicted"/>
<evidence type="ECO:0000256" key="5">
    <source>
        <dbReference type="SAM" id="MobiDB-lite"/>
    </source>
</evidence>
<dbReference type="Proteomes" id="UP000325516">
    <property type="component" value="Chromosome"/>
</dbReference>
<dbReference type="PROSITE" id="PS50977">
    <property type="entry name" value="HTH_TETR_2"/>
    <property type="match status" value="1"/>
</dbReference>
<dbReference type="Gene3D" id="1.10.357.10">
    <property type="entry name" value="Tetracycline Repressor, domain 2"/>
    <property type="match status" value="1"/>
</dbReference>
<dbReference type="GO" id="GO:0003700">
    <property type="term" value="F:DNA-binding transcription factor activity"/>
    <property type="evidence" value="ECO:0007669"/>
    <property type="project" value="TreeGrafter"/>
</dbReference>
<gene>
    <name evidence="7" type="ORF">F6J85_16075</name>
</gene>
<dbReference type="AlphaFoldDB" id="A0A5J6L7M3"/>
<protein>
    <submittedName>
        <fullName evidence="7">TetR/AcrR family transcriptional regulator</fullName>
    </submittedName>
</protein>
<dbReference type="InterPro" id="IPR001647">
    <property type="entry name" value="HTH_TetR"/>
</dbReference>
<evidence type="ECO:0000313" key="8">
    <source>
        <dbReference type="Proteomes" id="UP000325516"/>
    </source>
</evidence>
<dbReference type="Pfam" id="PF00440">
    <property type="entry name" value="TetR_N"/>
    <property type="match status" value="1"/>
</dbReference>
<dbReference type="PANTHER" id="PTHR30055">
    <property type="entry name" value="HTH-TYPE TRANSCRIPTIONAL REGULATOR RUTR"/>
    <property type="match status" value="1"/>
</dbReference>
<dbReference type="PANTHER" id="PTHR30055:SF234">
    <property type="entry name" value="HTH-TYPE TRANSCRIPTIONAL REGULATOR BETI"/>
    <property type="match status" value="1"/>
</dbReference>
<evidence type="ECO:0000256" key="2">
    <source>
        <dbReference type="ARBA" id="ARBA00023125"/>
    </source>
</evidence>
<keyword evidence="2 4" id="KW-0238">DNA-binding</keyword>
<dbReference type="SUPFAM" id="SSF46689">
    <property type="entry name" value="Homeodomain-like"/>
    <property type="match status" value="1"/>
</dbReference>
<keyword evidence="3" id="KW-0804">Transcription</keyword>
<dbReference type="KEGG" id="mlz:F6J85_16075"/>